<evidence type="ECO:0000313" key="4">
    <source>
        <dbReference type="EMBL" id="JAI45187.1"/>
    </source>
</evidence>
<accession>A0A0K8U8K6</accession>
<dbReference type="AlphaFoldDB" id="A0A0K8U8K6"/>
<feature type="signal peptide" evidence="2">
    <location>
        <begin position="1"/>
        <end position="29"/>
    </location>
</feature>
<dbReference type="EMBL" id="GDHF01029423">
    <property type="protein sequence ID" value="JAI22891.1"/>
    <property type="molecule type" value="Transcribed_RNA"/>
</dbReference>
<protein>
    <submittedName>
        <fullName evidence="3">Uncharacterized protein</fullName>
    </submittedName>
</protein>
<sequence length="159" mass="18014">MARGNCAHTATQVATLGLVVACLLHASSAQLSYHTDSNSNSFTLKTPALQQSFSRVFGGQQQQQQRQQASPVAQQLQQFGQPLSQPQLQQQQQYVQPQQQQFGQPQQQQYAQPQQYSPAQLSPLVQREPNLVNTNSGIYFSSERQKWSRTEKYYERILS</sequence>
<name>A0A0K8U8K6_BACLA</name>
<dbReference type="PROSITE" id="PS51257">
    <property type="entry name" value="PROKAR_LIPOPROTEIN"/>
    <property type="match status" value="1"/>
</dbReference>
<gene>
    <name evidence="4" type="ORF">c0_g1_i2</name>
    <name evidence="3" type="ORF">c0_g1_i4</name>
</gene>
<evidence type="ECO:0000256" key="1">
    <source>
        <dbReference type="SAM" id="MobiDB-lite"/>
    </source>
</evidence>
<proteinExistence type="predicted"/>
<organism evidence="3">
    <name type="scientific">Bactrocera latifrons</name>
    <name type="common">Malaysian fruit fly</name>
    <name type="synonym">Chaetodacus latifrons</name>
    <dbReference type="NCBI Taxonomy" id="174628"/>
    <lineage>
        <taxon>Eukaryota</taxon>
        <taxon>Metazoa</taxon>
        <taxon>Ecdysozoa</taxon>
        <taxon>Arthropoda</taxon>
        <taxon>Hexapoda</taxon>
        <taxon>Insecta</taxon>
        <taxon>Pterygota</taxon>
        <taxon>Neoptera</taxon>
        <taxon>Endopterygota</taxon>
        <taxon>Diptera</taxon>
        <taxon>Brachycera</taxon>
        <taxon>Muscomorpha</taxon>
        <taxon>Tephritoidea</taxon>
        <taxon>Tephritidae</taxon>
        <taxon>Bactrocera</taxon>
        <taxon>Bactrocera</taxon>
    </lineage>
</organism>
<dbReference type="EMBL" id="GDHF01007127">
    <property type="protein sequence ID" value="JAI45187.1"/>
    <property type="molecule type" value="Transcribed_RNA"/>
</dbReference>
<keyword evidence="2" id="KW-0732">Signal</keyword>
<dbReference type="OrthoDB" id="8069199at2759"/>
<evidence type="ECO:0000256" key="2">
    <source>
        <dbReference type="SAM" id="SignalP"/>
    </source>
</evidence>
<feature type="chain" id="PRO_5014029858" evidence="2">
    <location>
        <begin position="30"/>
        <end position="159"/>
    </location>
</feature>
<reference evidence="3" key="1">
    <citation type="submission" date="2015-06" db="EMBL/GenBank/DDBJ databases">
        <authorList>
            <person name="Hoefler B.C."/>
            <person name="Straight P.D."/>
        </authorList>
    </citation>
    <scope>NUCLEOTIDE SEQUENCE</scope>
</reference>
<feature type="region of interest" description="Disordered" evidence="1">
    <location>
        <begin position="56"/>
        <end position="117"/>
    </location>
</feature>
<evidence type="ECO:0000313" key="3">
    <source>
        <dbReference type="EMBL" id="JAI22891.1"/>
    </source>
</evidence>